<reference evidence="2" key="1">
    <citation type="submission" date="2015-01" db="EMBL/GenBank/DDBJ databases">
        <title>The Genome Sequence of Cladophialophora bantiana CBS 173.52.</title>
        <authorList>
            <consortium name="The Broad Institute Genomics Platform"/>
            <person name="Cuomo C."/>
            <person name="de Hoog S."/>
            <person name="Gorbushina A."/>
            <person name="Stielow B."/>
            <person name="Teixiera M."/>
            <person name="Abouelleil A."/>
            <person name="Chapman S.B."/>
            <person name="Priest M."/>
            <person name="Young S.K."/>
            <person name="Wortman J."/>
            <person name="Nusbaum C."/>
            <person name="Birren B."/>
        </authorList>
    </citation>
    <scope>NUCLEOTIDE SEQUENCE [LARGE SCALE GENOMIC DNA]</scope>
    <source>
        <strain evidence="2">CBS 173.52</strain>
    </source>
</reference>
<sequence>MPSDSYYGSSGSGSSSSKYYDSTPSFTSPMAPRPALGRTLGLARLLATTSPHLQPPPRLPETLETMVVAAQYPKLTATTPTPASKLRDLLPIVEDQHLRESEFQRTGK</sequence>
<dbReference type="Proteomes" id="UP000053789">
    <property type="component" value="Unassembled WGS sequence"/>
</dbReference>
<evidence type="ECO:0000313" key="2">
    <source>
        <dbReference type="EMBL" id="KIW93209.1"/>
    </source>
</evidence>
<evidence type="ECO:0000313" key="3">
    <source>
        <dbReference type="Proteomes" id="UP000053789"/>
    </source>
</evidence>
<accession>A0A0D2I8U2</accession>
<gene>
    <name evidence="2" type="ORF">Z519_05814</name>
</gene>
<dbReference type="GeneID" id="27698742"/>
<dbReference type="HOGENOM" id="CLU_2196663_0_0_1"/>
<feature type="region of interest" description="Disordered" evidence="1">
    <location>
        <begin position="1"/>
        <end position="34"/>
    </location>
</feature>
<name>A0A0D2I8U2_CLAB1</name>
<protein>
    <submittedName>
        <fullName evidence="2">Uncharacterized protein</fullName>
    </submittedName>
</protein>
<evidence type="ECO:0000256" key="1">
    <source>
        <dbReference type="SAM" id="MobiDB-lite"/>
    </source>
</evidence>
<dbReference type="RefSeq" id="XP_016619878.1">
    <property type="nucleotide sequence ID" value="XM_016763554.1"/>
</dbReference>
<dbReference type="EMBL" id="KN846987">
    <property type="protein sequence ID" value="KIW93209.1"/>
    <property type="molecule type" value="Genomic_DNA"/>
</dbReference>
<proteinExistence type="predicted"/>
<keyword evidence="3" id="KW-1185">Reference proteome</keyword>
<dbReference type="AlphaFoldDB" id="A0A0D2I8U2"/>
<dbReference type="VEuPathDB" id="FungiDB:Z519_05814"/>
<organism evidence="2 3">
    <name type="scientific">Cladophialophora bantiana (strain ATCC 10958 / CBS 173.52 / CDC B-1940 / NIH 8579)</name>
    <name type="common">Xylohypha bantiana</name>
    <dbReference type="NCBI Taxonomy" id="1442370"/>
    <lineage>
        <taxon>Eukaryota</taxon>
        <taxon>Fungi</taxon>
        <taxon>Dikarya</taxon>
        <taxon>Ascomycota</taxon>
        <taxon>Pezizomycotina</taxon>
        <taxon>Eurotiomycetes</taxon>
        <taxon>Chaetothyriomycetidae</taxon>
        <taxon>Chaetothyriales</taxon>
        <taxon>Herpotrichiellaceae</taxon>
        <taxon>Cladophialophora</taxon>
    </lineage>
</organism>
<feature type="compositionally biased region" description="Low complexity" evidence="1">
    <location>
        <begin position="1"/>
        <end position="22"/>
    </location>
</feature>